<dbReference type="PANTHER" id="PTHR13068">
    <property type="entry name" value="CGI-12 PROTEIN-RELATED"/>
    <property type="match status" value="1"/>
</dbReference>
<keyword evidence="2" id="KW-0806">Transcription termination</keyword>
<dbReference type="Proteomes" id="UP000316621">
    <property type="component" value="Chromosome 9"/>
</dbReference>
<dbReference type="Gene3D" id="1.25.70.10">
    <property type="entry name" value="Transcription termination factor 3, mitochondrial"/>
    <property type="match status" value="1"/>
</dbReference>
<dbReference type="GO" id="GO:0003676">
    <property type="term" value="F:nucleic acid binding"/>
    <property type="evidence" value="ECO:0007669"/>
    <property type="project" value="InterPro"/>
</dbReference>
<dbReference type="InterPro" id="IPR038538">
    <property type="entry name" value="MTERF_sf"/>
</dbReference>
<dbReference type="EMBL" id="CM010723">
    <property type="protein sequence ID" value="RZC76219.1"/>
    <property type="molecule type" value="Genomic_DNA"/>
</dbReference>
<evidence type="ECO:0000256" key="1">
    <source>
        <dbReference type="ARBA" id="ARBA00007692"/>
    </source>
</evidence>
<dbReference type="PANTHER" id="PTHR13068:SF166">
    <property type="entry name" value="TRANSCRIPTION TERMINATION FACTOR MTERF15, MITOCHONDRIAL-LIKE"/>
    <property type="match status" value="1"/>
</dbReference>
<evidence type="ECO:0000313" key="4">
    <source>
        <dbReference type="EMBL" id="RZC76219.1"/>
    </source>
</evidence>
<keyword evidence="2" id="KW-0804">Transcription</keyword>
<keyword evidence="3" id="KW-0809">Transit peptide</keyword>
<evidence type="ECO:0000256" key="3">
    <source>
        <dbReference type="ARBA" id="ARBA00022946"/>
    </source>
</evidence>
<proteinExistence type="inferred from homology"/>
<dbReference type="InterPro" id="IPR003690">
    <property type="entry name" value="MTERF"/>
</dbReference>
<gene>
    <name evidence="4" type="ORF">C5167_000315</name>
</gene>
<keyword evidence="5" id="KW-1185">Reference proteome</keyword>
<sequence>MVNLEVLRSEGVPEANISKYLVRQPRVFIGDADKFRKIVEKTKDLGFDPLNTTFLVAIHGLASMTESNWRRKMDVYKRWGWSEDQILSAFRKNPRCMTVSEEKIMAVMSILVNEMGYDSSSAAECPLIFDCSLKERIIPRCSVIKILVSKGLIKEMISLSSLSTMVDKAFLERFVKMYGKEVPELMNVFQDYVLEISMRTYFVEQTISPTPVMVSSMELEQLQGEKQ</sequence>
<dbReference type="SMART" id="SM00733">
    <property type="entry name" value="Mterf"/>
    <property type="match status" value="4"/>
</dbReference>
<dbReference type="GO" id="GO:0006353">
    <property type="term" value="P:DNA-templated transcription termination"/>
    <property type="evidence" value="ECO:0007669"/>
    <property type="project" value="UniProtKB-KW"/>
</dbReference>
<keyword evidence="2" id="KW-0805">Transcription regulation</keyword>
<dbReference type="AlphaFoldDB" id="A0A4Y7KW97"/>
<dbReference type="Gramene" id="RZC76219">
    <property type="protein sequence ID" value="RZC76219"/>
    <property type="gene ID" value="C5167_000315"/>
</dbReference>
<comment type="similarity">
    <text evidence="1">Belongs to the mTERF family.</text>
</comment>
<protein>
    <submittedName>
        <fullName evidence="4">Uncharacterized protein</fullName>
    </submittedName>
</protein>
<dbReference type="Pfam" id="PF02536">
    <property type="entry name" value="mTERF"/>
    <property type="match status" value="1"/>
</dbReference>
<name>A0A4Y7KW97_PAPSO</name>
<accession>A0A4Y7KW97</accession>
<dbReference type="FunFam" id="1.25.70.10:FF:000001">
    <property type="entry name" value="Mitochondrial transcription termination factor-like"/>
    <property type="match status" value="1"/>
</dbReference>
<reference evidence="4 5" key="1">
    <citation type="journal article" date="2018" name="Science">
        <title>The opium poppy genome and morphinan production.</title>
        <authorList>
            <person name="Guo L."/>
            <person name="Winzer T."/>
            <person name="Yang X."/>
            <person name="Li Y."/>
            <person name="Ning Z."/>
            <person name="He Z."/>
            <person name="Teodor R."/>
            <person name="Lu Y."/>
            <person name="Bowser T.A."/>
            <person name="Graham I.A."/>
            <person name="Ye K."/>
        </authorList>
    </citation>
    <scope>NUCLEOTIDE SEQUENCE [LARGE SCALE GENOMIC DNA]</scope>
    <source>
        <strain evidence="5">cv. HN1</strain>
        <tissue evidence="4">Leaves</tissue>
    </source>
</reference>
<evidence type="ECO:0000256" key="2">
    <source>
        <dbReference type="ARBA" id="ARBA00022472"/>
    </source>
</evidence>
<evidence type="ECO:0000313" key="5">
    <source>
        <dbReference type="Proteomes" id="UP000316621"/>
    </source>
</evidence>
<organism evidence="4 5">
    <name type="scientific">Papaver somniferum</name>
    <name type="common">Opium poppy</name>
    <dbReference type="NCBI Taxonomy" id="3469"/>
    <lineage>
        <taxon>Eukaryota</taxon>
        <taxon>Viridiplantae</taxon>
        <taxon>Streptophyta</taxon>
        <taxon>Embryophyta</taxon>
        <taxon>Tracheophyta</taxon>
        <taxon>Spermatophyta</taxon>
        <taxon>Magnoliopsida</taxon>
        <taxon>Ranunculales</taxon>
        <taxon>Papaveraceae</taxon>
        <taxon>Papaveroideae</taxon>
        <taxon>Papaver</taxon>
    </lineage>
</organism>
<dbReference type="OMA" id="LARICYR"/>